<proteinExistence type="predicted"/>
<evidence type="ECO:0000313" key="3">
    <source>
        <dbReference type="Proteomes" id="UP000019384"/>
    </source>
</evidence>
<name>W6MSG6_9ASCO</name>
<feature type="region of interest" description="Disordered" evidence="1">
    <location>
        <begin position="33"/>
        <end position="63"/>
    </location>
</feature>
<dbReference type="Proteomes" id="UP000019384">
    <property type="component" value="Unassembled WGS sequence"/>
</dbReference>
<dbReference type="GO" id="GO:0005778">
    <property type="term" value="C:peroxisomal membrane"/>
    <property type="evidence" value="ECO:0007669"/>
    <property type="project" value="TreeGrafter"/>
</dbReference>
<dbReference type="GO" id="GO:0016559">
    <property type="term" value="P:peroxisome fission"/>
    <property type="evidence" value="ECO:0007669"/>
    <property type="project" value="TreeGrafter"/>
</dbReference>
<dbReference type="GeneID" id="34523025"/>
<gene>
    <name evidence="2" type="ORF">KUCA_T00005647001</name>
</gene>
<sequence>MTEDLIKEAGALGVYASHYLNLNDRDRAIHRPARQTIPILNTPTSPSPSPSIRRKGNPQSLDTSRLLRGQMSRSTMLIDAMNSPLSLNGSLREDDELTAISAFPISDPVLEAADRSELPAPSSFAILMKLIETLAGKDKLGKVVQYGLRILLFYSKRSTSFLQRTHAEGLKFPTGDYKGIAGVIMGLIQRPEFVALFLLKDFETRAAGVVSGLSMYRQMLRCGKTPFRLVNLAYKLSATASVFANKGVEKGILNVRDKWFTPTTLSDLLSVYYSIFDESLLLFKLGVFGDPRFRRFAVKHEALAWYYNIILGLYKSLSKLSTLKESQNQIKINQQVRQRAKALMRNSVNASSSPRSAVTSSYYNYQSPTLRAVSPSPSVRRGLLSSAASTAAQEEIDELGKQIKNEQIEILKLLCDFVFDTITVFELKVYEPVHLSFGLGAGALAMSKVWMQVKEDLQDS</sequence>
<reference evidence="2" key="2">
    <citation type="submission" date="2014-02" db="EMBL/GenBank/DDBJ databases">
        <title>Complete DNA sequence of /Kuraishia capsulata/ illustrates novel genomic features among budding yeasts (/Saccharomycotina/).</title>
        <authorList>
            <person name="Morales L."/>
            <person name="Noel B."/>
            <person name="Porcel B."/>
            <person name="Marcet-Houben M."/>
            <person name="Hullo M-F."/>
            <person name="Sacerdot C."/>
            <person name="Tekaia F."/>
            <person name="Leh-Louis V."/>
            <person name="Despons L."/>
            <person name="Khanna V."/>
            <person name="Aury J-M."/>
            <person name="Barbe V."/>
            <person name="Couloux A."/>
            <person name="Labadie K."/>
            <person name="Pelletier E."/>
            <person name="Souciet J-L."/>
            <person name="Boekhout T."/>
            <person name="Gabaldon T."/>
            <person name="Wincker P."/>
            <person name="Dujon B."/>
        </authorList>
    </citation>
    <scope>NUCLEOTIDE SEQUENCE</scope>
    <source>
        <strain evidence="2">CBS 1993</strain>
    </source>
</reference>
<dbReference type="AlphaFoldDB" id="W6MSG6"/>
<dbReference type="RefSeq" id="XP_022461637.1">
    <property type="nucleotide sequence ID" value="XM_022600930.1"/>
</dbReference>
<accession>W6MSG6</accession>
<evidence type="ECO:0000256" key="1">
    <source>
        <dbReference type="SAM" id="MobiDB-lite"/>
    </source>
</evidence>
<keyword evidence="3" id="KW-1185">Reference proteome</keyword>
<dbReference type="OrthoDB" id="411017at2759"/>
<dbReference type="PANTHER" id="PTHR12652:SF50">
    <property type="entry name" value="PEROXIN 11"/>
    <property type="match status" value="1"/>
</dbReference>
<dbReference type="HOGENOM" id="CLU_043324_0_0_1"/>
<protein>
    <submittedName>
        <fullName evidence="2">Uncharacterized protein</fullName>
    </submittedName>
</protein>
<dbReference type="STRING" id="1382522.W6MSG6"/>
<dbReference type="EMBL" id="HG793131">
    <property type="protein sequence ID" value="CDK29654.1"/>
    <property type="molecule type" value="Genomic_DNA"/>
</dbReference>
<evidence type="ECO:0000313" key="2">
    <source>
        <dbReference type="EMBL" id="CDK29654.1"/>
    </source>
</evidence>
<reference evidence="2" key="1">
    <citation type="submission" date="2013-12" db="EMBL/GenBank/DDBJ databases">
        <authorList>
            <person name="Genoscope - CEA"/>
        </authorList>
    </citation>
    <scope>NUCLEOTIDE SEQUENCE</scope>
    <source>
        <strain evidence="2">CBS 1993</strain>
    </source>
</reference>
<dbReference type="PANTHER" id="PTHR12652">
    <property type="entry name" value="PEROXISOMAL BIOGENESIS FACTOR 11"/>
    <property type="match status" value="1"/>
</dbReference>
<organism evidence="2 3">
    <name type="scientific">Kuraishia capsulata CBS 1993</name>
    <dbReference type="NCBI Taxonomy" id="1382522"/>
    <lineage>
        <taxon>Eukaryota</taxon>
        <taxon>Fungi</taxon>
        <taxon>Dikarya</taxon>
        <taxon>Ascomycota</taxon>
        <taxon>Saccharomycotina</taxon>
        <taxon>Pichiomycetes</taxon>
        <taxon>Pichiales</taxon>
        <taxon>Pichiaceae</taxon>
        <taxon>Kuraishia</taxon>
    </lineage>
</organism>